<dbReference type="GO" id="GO:0005524">
    <property type="term" value="F:ATP binding"/>
    <property type="evidence" value="ECO:0007669"/>
    <property type="project" value="UniProtKB-KW"/>
</dbReference>
<evidence type="ECO:0000256" key="1">
    <source>
        <dbReference type="ARBA" id="ARBA00022448"/>
    </source>
</evidence>
<dbReference type="InterPro" id="IPR017871">
    <property type="entry name" value="ABC_transporter-like_CS"/>
</dbReference>
<dbReference type="PROSITE" id="PS50893">
    <property type="entry name" value="ABC_TRANSPORTER_2"/>
    <property type="match status" value="1"/>
</dbReference>
<dbReference type="InterPro" id="IPR027417">
    <property type="entry name" value="P-loop_NTPase"/>
</dbReference>
<dbReference type="RefSeq" id="WP_344671134.1">
    <property type="nucleotide sequence ID" value="NZ_BAAAQN010000074.1"/>
</dbReference>
<dbReference type="PROSITE" id="PS00211">
    <property type="entry name" value="ABC_TRANSPORTER_1"/>
    <property type="match status" value="1"/>
</dbReference>
<dbReference type="InterPro" id="IPR051120">
    <property type="entry name" value="ABC_AA/LPS_Transport"/>
</dbReference>
<keyword evidence="3 6" id="KW-0067">ATP-binding</keyword>
<feature type="domain" description="ABC transporter" evidence="5">
    <location>
        <begin position="12"/>
        <end position="260"/>
    </location>
</feature>
<dbReference type="PANTHER" id="PTHR45772">
    <property type="entry name" value="CONSERVED COMPONENT OF ABC TRANSPORTER FOR NATURAL AMINO ACIDS-RELATED"/>
    <property type="match status" value="1"/>
</dbReference>
<comment type="caution">
    <text evidence="6">The sequence shown here is derived from an EMBL/GenBank/DDBJ whole genome shotgun (WGS) entry which is preliminary data.</text>
</comment>
<evidence type="ECO:0000313" key="6">
    <source>
        <dbReference type="EMBL" id="GAA2059305.1"/>
    </source>
</evidence>
<organism evidence="6 7">
    <name type="scientific">Catenulispora yoronensis</name>
    <dbReference type="NCBI Taxonomy" id="450799"/>
    <lineage>
        <taxon>Bacteria</taxon>
        <taxon>Bacillati</taxon>
        <taxon>Actinomycetota</taxon>
        <taxon>Actinomycetes</taxon>
        <taxon>Catenulisporales</taxon>
        <taxon>Catenulisporaceae</taxon>
        <taxon>Catenulispora</taxon>
    </lineage>
</organism>
<keyword evidence="2" id="KW-0547">Nucleotide-binding</keyword>
<sequence>MTAAGSTLPPLLELRDVRVAFGGLTALDGVSLSVPRGRVVGVIGPAGAGKTTMLDVVCGRVRPTSGEVLVRGISLHGHRPQQLASLGVARTLQRLGLFSHLTVAENVMAGAVRMPRAGFLPTLLALPRADRRERALRARALAVLDRVGLADTADLLPGRLSHGDQKRVVLARALIAEPSLLLLDEPAAGLSAAEMSELSAQLATLRAADALSVMLVEHRVDFAMGLCDDVVVLDSGRLIAQGPPAVVALGAFDADGDGDGGGGGEAGDADGDEVAHV</sequence>
<evidence type="ECO:0000313" key="7">
    <source>
        <dbReference type="Proteomes" id="UP001500751"/>
    </source>
</evidence>
<dbReference type="Pfam" id="PF00005">
    <property type="entry name" value="ABC_tran"/>
    <property type="match status" value="1"/>
</dbReference>
<proteinExistence type="predicted"/>
<evidence type="ECO:0000256" key="4">
    <source>
        <dbReference type="SAM" id="MobiDB-lite"/>
    </source>
</evidence>
<dbReference type="InterPro" id="IPR003439">
    <property type="entry name" value="ABC_transporter-like_ATP-bd"/>
</dbReference>
<dbReference type="PANTHER" id="PTHR45772:SF4">
    <property type="entry name" value="ABC TRANSPORTER ATP-BINDING PROTEIN"/>
    <property type="match status" value="1"/>
</dbReference>
<accession>A0ABP5GZV5</accession>
<reference evidence="7" key="1">
    <citation type="journal article" date="2019" name="Int. J. Syst. Evol. Microbiol.">
        <title>The Global Catalogue of Microorganisms (GCM) 10K type strain sequencing project: providing services to taxonomists for standard genome sequencing and annotation.</title>
        <authorList>
            <consortium name="The Broad Institute Genomics Platform"/>
            <consortium name="The Broad Institute Genome Sequencing Center for Infectious Disease"/>
            <person name="Wu L."/>
            <person name="Ma J."/>
        </authorList>
    </citation>
    <scope>NUCLEOTIDE SEQUENCE [LARGE SCALE GENOMIC DNA]</scope>
    <source>
        <strain evidence="7">JCM 16014</strain>
    </source>
</reference>
<evidence type="ECO:0000256" key="2">
    <source>
        <dbReference type="ARBA" id="ARBA00022741"/>
    </source>
</evidence>
<dbReference type="Gene3D" id="3.40.50.300">
    <property type="entry name" value="P-loop containing nucleotide triphosphate hydrolases"/>
    <property type="match status" value="1"/>
</dbReference>
<name>A0ABP5GZV5_9ACTN</name>
<evidence type="ECO:0000259" key="5">
    <source>
        <dbReference type="PROSITE" id="PS50893"/>
    </source>
</evidence>
<keyword evidence="1" id="KW-0813">Transport</keyword>
<protein>
    <submittedName>
        <fullName evidence="6">ABC transporter ATP-binding protein</fullName>
    </submittedName>
</protein>
<dbReference type="SMART" id="SM00382">
    <property type="entry name" value="AAA"/>
    <property type="match status" value="1"/>
</dbReference>
<keyword evidence="7" id="KW-1185">Reference proteome</keyword>
<feature type="compositionally biased region" description="Acidic residues" evidence="4">
    <location>
        <begin position="267"/>
        <end position="277"/>
    </location>
</feature>
<dbReference type="Proteomes" id="UP001500751">
    <property type="component" value="Unassembled WGS sequence"/>
</dbReference>
<dbReference type="SUPFAM" id="SSF52540">
    <property type="entry name" value="P-loop containing nucleoside triphosphate hydrolases"/>
    <property type="match status" value="1"/>
</dbReference>
<evidence type="ECO:0000256" key="3">
    <source>
        <dbReference type="ARBA" id="ARBA00022840"/>
    </source>
</evidence>
<dbReference type="InterPro" id="IPR003593">
    <property type="entry name" value="AAA+_ATPase"/>
</dbReference>
<dbReference type="EMBL" id="BAAAQN010000074">
    <property type="protein sequence ID" value="GAA2059305.1"/>
    <property type="molecule type" value="Genomic_DNA"/>
</dbReference>
<gene>
    <name evidence="6" type="ORF">GCM10009839_82020</name>
</gene>
<feature type="region of interest" description="Disordered" evidence="4">
    <location>
        <begin position="257"/>
        <end position="277"/>
    </location>
</feature>